<organism evidence="2 3">
    <name type="scientific">Liparis tanakae</name>
    <name type="common">Tanaka's snailfish</name>
    <dbReference type="NCBI Taxonomy" id="230148"/>
    <lineage>
        <taxon>Eukaryota</taxon>
        <taxon>Metazoa</taxon>
        <taxon>Chordata</taxon>
        <taxon>Craniata</taxon>
        <taxon>Vertebrata</taxon>
        <taxon>Euteleostomi</taxon>
        <taxon>Actinopterygii</taxon>
        <taxon>Neopterygii</taxon>
        <taxon>Teleostei</taxon>
        <taxon>Neoteleostei</taxon>
        <taxon>Acanthomorphata</taxon>
        <taxon>Eupercaria</taxon>
        <taxon>Perciformes</taxon>
        <taxon>Cottioidei</taxon>
        <taxon>Cottales</taxon>
        <taxon>Liparidae</taxon>
        <taxon>Liparis</taxon>
    </lineage>
</organism>
<keyword evidence="3" id="KW-1185">Reference proteome</keyword>
<feature type="region of interest" description="Disordered" evidence="1">
    <location>
        <begin position="39"/>
        <end position="78"/>
    </location>
</feature>
<evidence type="ECO:0000313" key="2">
    <source>
        <dbReference type="EMBL" id="TNN34543.1"/>
    </source>
</evidence>
<dbReference type="EMBL" id="SRLO01001941">
    <property type="protein sequence ID" value="TNN34543.1"/>
    <property type="molecule type" value="Genomic_DNA"/>
</dbReference>
<feature type="region of interest" description="Disordered" evidence="1">
    <location>
        <begin position="92"/>
        <end position="121"/>
    </location>
</feature>
<proteinExistence type="predicted"/>
<accession>A0A4Z2F0R9</accession>
<feature type="compositionally biased region" description="Polar residues" evidence="1">
    <location>
        <begin position="65"/>
        <end position="78"/>
    </location>
</feature>
<feature type="compositionally biased region" description="Low complexity" evidence="1">
    <location>
        <begin position="111"/>
        <end position="121"/>
    </location>
</feature>
<protein>
    <submittedName>
        <fullName evidence="2">Uncharacterized protein</fullName>
    </submittedName>
</protein>
<reference evidence="2 3" key="1">
    <citation type="submission" date="2019-03" db="EMBL/GenBank/DDBJ databases">
        <title>First draft genome of Liparis tanakae, snailfish: a comprehensive survey of snailfish specific genes.</title>
        <authorList>
            <person name="Kim W."/>
            <person name="Song I."/>
            <person name="Jeong J.-H."/>
            <person name="Kim D."/>
            <person name="Kim S."/>
            <person name="Ryu S."/>
            <person name="Song J.Y."/>
            <person name="Lee S.K."/>
        </authorList>
    </citation>
    <scope>NUCLEOTIDE SEQUENCE [LARGE SCALE GENOMIC DNA]</scope>
    <source>
        <tissue evidence="2">Muscle</tissue>
    </source>
</reference>
<dbReference type="AlphaFoldDB" id="A0A4Z2F0R9"/>
<name>A0A4Z2F0R9_9TELE</name>
<dbReference type="Proteomes" id="UP000314294">
    <property type="component" value="Unassembled WGS sequence"/>
</dbReference>
<evidence type="ECO:0000313" key="3">
    <source>
        <dbReference type="Proteomes" id="UP000314294"/>
    </source>
</evidence>
<evidence type="ECO:0000256" key="1">
    <source>
        <dbReference type="SAM" id="MobiDB-lite"/>
    </source>
</evidence>
<sequence length="121" mass="12273">MASSSGVKGVTSVVTRTVNIRLTFVVARHLVVGCVANSGETQAVHPPIGHKERKGRSRAHRSENEAQSTGTGDSIVPLQTCNPALTVAVAQVLTGDSPPTGTSEGPCRQRAGGSASKSAGA</sequence>
<comment type="caution">
    <text evidence="2">The sequence shown here is derived from an EMBL/GenBank/DDBJ whole genome shotgun (WGS) entry which is preliminary data.</text>
</comment>
<gene>
    <name evidence="2" type="ORF">EYF80_055296</name>
</gene>